<sequence>MLDYRVQARRIDDHGSEATTRDARITLDTSMAGRPDAFNPAELLLASLAACMLKGTERVIPMLGFSLRGIEISLHGVRQDKPPRIIRIDYEIIVDTDESDARLDLLHRNLRKYGTITNTLDAATALVGSIRRKDA</sequence>
<organism evidence="1 2">
    <name type="scientific">Albidovulum inexpectatum</name>
    <dbReference type="NCBI Taxonomy" id="196587"/>
    <lineage>
        <taxon>Bacteria</taxon>
        <taxon>Pseudomonadati</taxon>
        <taxon>Pseudomonadota</taxon>
        <taxon>Alphaproteobacteria</taxon>
        <taxon>Rhodobacterales</taxon>
        <taxon>Paracoccaceae</taxon>
        <taxon>Albidovulum</taxon>
    </lineage>
</organism>
<dbReference type="InterPro" id="IPR015946">
    <property type="entry name" value="KH_dom-like_a/b"/>
</dbReference>
<dbReference type="Proteomes" id="UP000239736">
    <property type="component" value="Unassembled WGS sequence"/>
</dbReference>
<dbReference type="InterPro" id="IPR003718">
    <property type="entry name" value="OsmC/Ohr_fam"/>
</dbReference>
<evidence type="ECO:0000313" key="2">
    <source>
        <dbReference type="Proteomes" id="UP000239736"/>
    </source>
</evidence>
<dbReference type="SUPFAM" id="SSF82784">
    <property type="entry name" value="OsmC-like"/>
    <property type="match status" value="1"/>
</dbReference>
<dbReference type="Pfam" id="PF02566">
    <property type="entry name" value="OsmC"/>
    <property type="match status" value="1"/>
</dbReference>
<dbReference type="Gene3D" id="3.30.300.20">
    <property type="match status" value="1"/>
</dbReference>
<dbReference type="EMBL" id="PRDS01000004">
    <property type="protein sequence ID" value="PPB80986.1"/>
    <property type="molecule type" value="Genomic_DNA"/>
</dbReference>
<accession>A0A2S5JHJ0</accession>
<protein>
    <submittedName>
        <fullName evidence="1">Putative OsmC-like protein</fullName>
    </submittedName>
</protein>
<name>A0A2S5JHJ0_9RHOB</name>
<comment type="caution">
    <text evidence="1">The sequence shown here is derived from an EMBL/GenBank/DDBJ whole genome shotgun (WGS) entry which is preliminary data.</text>
</comment>
<keyword evidence="2" id="KW-1185">Reference proteome</keyword>
<dbReference type="InterPro" id="IPR036102">
    <property type="entry name" value="OsmC/Ohrsf"/>
</dbReference>
<proteinExistence type="predicted"/>
<evidence type="ECO:0000313" key="1">
    <source>
        <dbReference type="EMBL" id="PPB80986.1"/>
    </source>
</evidence>
<dbReference type="RefSeq" id="WP_104070779.1">
    <property type="nucleotide sequence ID" value="NZ_PRDS01000004.1"/>
</dbReference>
<dbReference type="OrthoDB" id="9781312at2"/>
<dbReference type="AlphaFoldDB" id="A0A2S5JHJ0"/>
<reference evidence="1 2" key="1">
    <citation type="submission" date="2018-01" db="EMBL/GenBank/DDBJ databases">
        <title>Genomic Encyclopedia of Archaeal and Bacterial Type Strains, Phase II (KMG-II): from individual species to whole genera.</title>
        <authorList>
            <person name="Goeker M."/>
        </authorList>
    </citation>
    <scope>NUCLEOTIDE SEQUENCE [LARGE SCALE GENOMIC DNA]</scope>
    <source>
        <strain evidence="1 2">DSM 12048</strain>
    </source>
</reference>
<gene>
    <name evidence="1" type="ORF">LV82_01719</name>
</gene>